<keyword evidence="2" id="KW-1185">Reference proteome</keyword>
<accession>A0A5A9P3C0</accession>
<name>A0A5A9P3C0_9TELE</name>
<organism evidence="1 2">
    <name type="scientific">Triplophysa tibetana</name>
    <dbReference type="NCBI Taxonomy" id="1572043"/>
    <lineage>
        <taxon>Eukaryota</taxon>
        <taxon>Metazoa</taxon>
        <taxon>Chordata</taxon>
        <taxon>Craniata</taxon>
        <taxon>Vertebrata</taxon>
        <taxon>Euteleostomi</taxon>
        <taxon>Actinopterygii</taxon>
        <taxon>Neopterygii</taxon>
        <taxon>Teleostei</taxon>
        <taxon>Ostariophysi</taxon>
        <taxon>Cypriniformes</taxon>
        <taxon>Nemacheilidae</taxon>
        <taxon>Triplophysa</taxon>
    </lineage>
</organism>
<comment type="caution">
    <text evidence="1">The sequence shown here is derived from an EMBL/GenBank/DDBJ whole genome shotgun (WGS) entry which is preliminary data.</text>
</comment>
<reference evidence="1 2" key="1">
    <citation type="journal article" date="2019" name="Mol. Ecol. Resour.">
        <title>Chromosome-level genome assembly of Triplophysa tibetana, a fish adapted to the harsh high-altitude environment of the Tibetan Plateau.</title>
        <authorList>
            <person name="Yang X."/>
            <person name="Liu H."/>
            <person name="Ma Z."/>
            <person name="Zou Y."/>
            <person name="Zou M."/>
            <person name="Mao Y."/>
            <person name="Li X."/>
            <person name="Wang H."/>
            <person name="Chen T."/>
            <person name="Wang W."/>
            <person name="Yang R."/>
        </authorList>
    </citation>
    <scope>NUCLEOTIDE SEQUENCE [LARGE SCALE GENOMIC DNA]</scope>
    <source>
        <strain evidence="1">TTIB1903HZAU</strain>
        <tissue evidence="1">Muscle</tissue>
    </source>
</reference>
<sequence length="533" mass="60952">MEDCVHMVCELLGIQETDEVGMDMICLLYTNIFLISTNLEDTKRAVSQVRGENGGSCLARSALHVLLVMERQREMREELFWDLQMLKAGRIHCTLKHDIQSPTIGYRPKIQDTEQFNILCLQNKAKRLCIRLVLDGVWTLLPSPSHSKVNMKQGIMCLKSEDILHLLHYKYDIIKERLYREMLQEEYGMAWWDSMSPWQQIECVCELGASVEQAYGQRDWLKMCGLPGALRCYRSCTPVVLQGFSESLKDRYQAWSSQPKEQAWTAIINLSELESSYQEEKECLTAVIHRVEQEALRVIYLSMCVAVRRAERENQSRAALLVARQHWHRWPFMKGSVSQELAGIWLQEHLVPTAGQEQSRKTGSCIQQAVLQLLVLCQEQERNRLVEILHSASTNDLQGSRSNSSVIITRMADADDQSCVPRLHRIKVSLQEVQGSNTAPLAPGCSGIDVSWGECAVHLLTQLTLAHEDETWTVLHSMQDLELGGLLSLLHKYENELQRPAFNNLREVLQSRALIQSTAEPNTVLQNQQNNRI</sequence>
<evidence type="ECO:0000313" key="2">
    <source>
        <dbReference type="Proteomes" id="UP000324632"/>
    </source>
</evidence>
<gene>
    <name evidence="1" type="ORF">E1301_Tti008752</name>
</gene>
<dbReference type="AlphaFoldDB" id="A0A5A9P3C0"/>
<dbReference type="Proteomes" id="UP000324632">
    <property type="component" value="Chromosome 11"/>
</dbReference>
<protein>
    <submittedName>
        <fullName evidence="1">Uncharacterized protein</fullName>
    </submittedName>
</protein>
<dbReference type="EMBL" id="SOYY01000011">
    <property type="protein sequence ID" value="KAA0715197.1"/>
    <property type="molecule type" value="Genomic_DNA"/>
</dbReference>
<proteinExistence type="predicted"/>
<evidence type="ECO:0000313" key="1">
    <source>
        <dbReference type="EMBL" id="KAA0715197.1"/>
    </source>
</evidence>